<feature type="non-terminal residue" evidence="4">
    <location>
        <position position="1"/>
    </location>
</feature>
<dbReference type="InterPro" id="IPR043502">
    <property type="entry name" value="DNA/RNA_pol_sf"/>
</dbReference>
<reference evidence="4" key="1">
    <citation type="journal article" date="2020" name="bioRxiv">
        <title>Chromosome-level reference genome of the European wasp spider Argiope bruennichi: a resource for studies on range expansion and evolutionary adaptation.</title>
        <authorList>
            <person name="Sheffer M.M."/>
            <person name="Hoppe A."/>
            <person name="Krehenwinkel H."/>
            <person name="Uhl G."/>
            <person name="Kuss A.W."/>
            <person name="Jensen L."/>
            <person name="Jensen C."/>
            <person name="Gillespie R.G."/>
            <person name="Hoff K.J."/>
            <person name="Prost S."/>
        </authorList>
    </citation>
    <scope>NUCLEOTIDE SEQUENCE</scope>
</reference>
<dbReference type="GO" id="GO:0008270">
    <property type="term" value="F:zinc ion binding"/>
    <property type="evidence" value="ECO:0007669"/>
    <property type="project" value="UniProtKB-KW"/>
</dbReference>
<keyword evidence="5" id="KW-1185">Reference proteome</keyword>
<feature type="domain" description="Reverse transcriptase" evidence="3">
    <location>
        <begin position="369"/>
        <end position="581"/>
    </location>
</feature>
<dbReference type="AlphaFoldDB" id="A0A8T0F3U0"/>
<dbReference type="PROSITE" id="PS51257">
    <property type="entry name" value="PROKAR_LIPOPROTEIN"/>
    <property type="match status" value="1"/>
</dbReference>
<dbReference type="PROSITE" id="PS50157">
    <property type="entry name" value="ZINC_FINGER_C2H2_2"/>
    <property type="match status" value="1"/>
</dbReference>
<dbReference type="InterPro" id="IPR013087">
    <property type="entry name" value="Znf_C2H2_type"/>
</dbReference>
<evidence type="ECO:0000313" key="4">
    <source>
        <dbReference type="EMBL" id="KAF8784079.1"/>
    </source>
</evidence>
<dbReference type="SUPFAM" id="SSF56672">
    <property type="entry name" value="DNA/RNA polymerases"/>
    <property type="match status" value="1"/>
</dbReference>
<dbReference type="InterPro" id="IPR000477">
    <property type="entry name" value="RT_dom"/>
</dbReference>
<comment type="caution">
    <text evidence="4">The sequence shown here is derived from an EMBL/GenBank/DDBJ whole genome shotgun (WGS) entry which is preliminary data.</text>
</comment>
<dbReference type="EMBL" id="JABXBU010001091">
    <property type="protein sequence ID" value="KAF8784079.1"/>
    <property type="molecule type" value="Genomic_DNA"/>
</dbReference>
<dbReference type="Proteomes" id="UP000807504">
    <property type="component" value="Unassembled WGS sequence"/>
</dbReference>
<evidence type="ECO:0000256" key="1">
    <source>
        <dbReference type="PROSITE-ProRule" id="PRU00042"/>
    </source>
</evidence>
<keyword evidence="1" id="KW-0863">Zinc-finger</keyword>
<dbReference type="PROSITE" id="PS50878">
    <property type="entry name" value="RT_POL"/>
    <property type="match status" value="1"/>
</dbReference>
<proteinExistence type="predicted"/>
<evidence type="ECO:0000259" key="3">
    <source>
        <dbReference type="PROSITE" id="PS50878"/>
    </source>
</evidence>
<feature type="domain" description="C2H2-type" evidence="2">
    <location>
        <begin position="39"/>
        <end position="67"/>
    </location>
</feature>
<keyword evidence="1" id="KW-0479">Metal-binding</keyword>
<evidence type="ECO:0000313" key="5">
    <source>
        <dbReference type="Proteomes" id="UP000807504"/>
    </source>
</evidence>
<dbReference type="SMART" id="SM00355">
    <property type="entry name" value="ZnF_C2H2"/>
    <property type="match status" value="1"/>
</dbReference>
<reference evidence="4" key="2">
    <citation type="submission" date="2020-06" db="EMBL/GenBank/DDBJ databases">
        <authorList>
            <person name="Sheffer M."/>
        </authorList>
    </citation>
    <scope>NUCLEOTIDE SEQUENCE</scope>
</reference>
<name>A0A8T0F3U0_ARGBR</name>
<protein>
    <submittedName>
        <fullName evidence="4">Retrovirus-related Pol polyprotein type-2 like protein</fullName>
    </submittedName>
</protein>
<dbReference type="PROSITE" id="PS00028">
    <property type="entry name" value="ZINC_FINGER_C2H2_1"/>
    <property type="match status" value="1"/>
</dbReference>
<dbReference type="CDD" id="cd01650">
    <property type="entry name" value="RT_nLTR_like"/>
    <property type="match status" value="1"/>
</dbReference>
<evidence type="ECO:0000259" key="2">
    <source>
        <dbReference type="PROSITE" id="PS50157"/>
    </source>
</evidence>
<sequence>MTAKNPSTIERATAGSLLSSSLYPVPSSASGCCATDLPFQCPWCTRSFTSKIGLGVHKRSAHPTEFHDDAANTCQKKARWTDPDIHRLADAEARIVQKSYSSKVTNINLTLHNLFPSRTLESIKSRRKNAAYKKLVEEKLLLLTSGPACPPSPPTPAASPVHDVPAPAVPKVSEVPVKLPEPVPDCDVGLVADEAEGAPKIEPAVDDPWNLHEETLVVGSPHYYLDDLNSDLSLRPHPSEEEINILDKAFLRIFDDPAAAKSLLVSYLTKVLSPSHLGDKEGKNLNLDSTDVFDFWSHLFTKSSPQNFASSISCFGPLSDTEIDSNLFVYPAEVLAARLPLKSSSGPDGVSVRTLSRIPVRVLCKIYSAFLLLRWVPGFLLDSRTIFIPKKNDSAAPSQLRPLSIASVVVRQFHKILATRLMSQVNPSLDDLQFGFRPKDGIASAVHLLDDLLQDACRRLSSISLAVLDMEKAFDSVSHDAIFDALAAREVSPTLVEYLKFVYANSRTFLCFQGRIMPDPVRPTRGVRQGDPLSPLLFLLVFEEVLKSIPVFEGYMLHGRRVNHIAYADDLVLVADLYDPV</sequence>
<gene>
    <name evidence="4" type="ORF">HNY73_011689</name>
</gene>
<dbReference type="PANTHER" id="PTHR19446">
    <property type="entry name" value="REVERSE TRANSCRIPTASES"/>
    <property type="match status" value="1"/>
</dbReference>
<keyword evidence="1" id="KW-0862">Zinc</keyword>
<dbReference type="Pfam" id="PF00078">
    <property type="entry name" value="RVT_1"/>
    <property type="match status" value="1"/>
</dbReference>
<dbReference type="GO" id="GO:0071897">
    <property type="term" value="P:DNA biosynthetic process"/>
    <property type="evidence" value="ECO:0007669"/>
    <property type="project" value="UniProtKB-ARBA"/>
</dbReference>
<organism evidence="4 5">
    <name type="scientific">Argiope bruennichi</name>
    <name type="common">Wasp spider</name>
    <name type="synonym">Aranea bruennichi</name>
    <dbReference type="NCBI Taxonomy" id="94029"/>
    <lineage>
        <taxon>Eukaryota</taxon>
        <taxon>Metazoa</taxon>
        <taxon>Ecdysozoa</taxon>
        <taxon>Arthropoda</taxon>
        <taxon>Chelicerata</taxon>
        <taxon>Arachnida</taxon>
        <taxon>Araneae</taxon>
        <taxon>Araneomorphae</taxon>
        <taxon>Entelegynae</taxon>
        <taxon>Araneoidea</taxon>
        <taxon>Araneidae</taxon>
        <taxon>Argiope</taxon>
    </lineage>
</organism>
<accession>A0A8T0F3U0</accession>